<dbReference type="EMBL" id="JAGHKO010000014">
    <property type="protein sequence ID" value="MBO9204606.1"/>
    <property type="molecule type" value="Genomic_DNA"/>
</dbReference>
<comment type="caution">
    <text evidence="2">The sequence shown here is derived from an EMBL/GenBank/DDBJ whole genome shotgun (WGS) entry which is preliminary data.</text>
</comment>
<dbReference type="RefSeq" id="WP_209143345.1">
    <property type="nucleotide sequence ID" value="NZ_JAGHKO010000014.1"/>
</dbReference>
<accession>A0ABS3Z357</accession>
<dbReference type="InterPro" id="IPR036188">
    <property type="entry name" value="FAD/NAD-bd_sf"/>
</dbReference>
<evidence type="ECO:0000256" key="1">
    <source>
        <dbReference type="SAM" id="MobiDB-lite"/>
    </source>
</evidence>
<dbReference type="Gene3D" id="3.50.50.60">
    <property type="entry name" value="FAD/NAD(P)-binding domain"/>
    <property type="match status" value="2"/>
</dbReference>
<feature type="region of interest" description="Disordered" evidence="1">
    <location>
        <begin position="515"/>
        <end position="537"/>
    </location>
</feature>
<dbReference type="PANTHER" id="PTHR21197">
    <property type="entry name" value="UDP-GALACTOPYRANOSE MUTASE"/>
    <property type="match status" value="1"/>
</dbReference>
<reference evidence="2 3" key="1">
    <citation type="submission" date="2021-03" db="EMBL/GenBank/DDBJ databases">
        <title>Assistant Professor.</title>
        <authorList>
            <person name="Huq M.A."/>
        </authorList>
    </citation>
    <scope>NUCLEOTIDE SEQUENCE [LARGE SCALE GENOMIC DNA]</scope>
    <source>
        <strain evidence="2 3">MAH-29</strain>
    </source>
</reference>
<evidence type="ECO:0000313" key="3">
    <source>
        <dbReference type="Proteomes" id="UP000677244"/>
    </source>
</evidence>
<gene>
    <name evidence="2" type="ORF">J7I42_30240</name>
</gene>
<name>A0ABS3Z357_9BACT</name>
<dbReference type="NCBIfam" id="NF005546">
    <property type="entry name" value="PRK07208.1-2"/>
    <property type="match status" value="1"/>
</dbReference>
<proteinExistence type="predicted"/>
<dbReference type="Pfam" id="PF13450">
    <property type="entry name" value="NAD_binding_8"/>
    <property type="match status" value="1"/>
</dbReference>
<dbReference type="SUPFAM" id="SSF51971">
    <property type="entry name" value="Nucleotide-binding domain"/>
    <property type="match status" value="1"/>
</dbReference>
<sequence length="537" mass="61522">MGKKAIIIGAGPAGLTAAYELLKRTDITPIILEKSGDIGGISKTINYKGNRMDMGPHRFFSKSDRVMDWWLNIMPMQTSEEKKLTINYQNKSREINTNGAQPNDNSASDKSMLVIKRLTRIYFLRQFFSYPIQLSLDTLRTLGLIRTIKILISFLWVRFFPRKPEKSLEDFIINKFGNELYGLFFKDYTEKVWGVPCENIPAEWGAQRIKGVSLGKAIQHAIQSLNKRKDNSIAQKGAETSLIEQFLYPALGAGQMWEEVARKIEIMGGKIIPHYIVENIITCDDKVTGIEARNTKNNEVYPLAGDYFFSTMPVQELIAGMNGQVPMEVKEIAAGLQYRDFVNVGVLLQKLLIDLPDNWIYIQEKEVKVGRIQVYNNWGGHMVNDPNTTWLGMEYFCNKIDAFWALSDEDIKKIAIGELEKMQLARTTDVLDITVQRMEKTYPAYFGAYLQFDKIRDYTDQFDNLFLIGRNGMHKYNNTDHSMLTAMVAVDNIIAGITTKENLWSINTEQEYHEEKKSVDSDVVKKETPTYQTQHVN</sequence>
<organism evidence="2 3">
    <name type="scientific">Niastella soli</name>
    <dbReference type="NCBI Taxonomy" id="2821487"/>
    <lineage>
        <taxon>Bacteria</taxon>
        <taxon>Pseudomonadati</taxon>
        <taxon>Bacteroidota</taxon>
        <taxon>Chitinophagia</taxon>
        <taxon>Chitinophagales</taxon>
        <taxon>Chitinophagaceae</taxon>
        <taxon>Niastella</taxon>
    </lineage>
</organism>
<protein>
    <submittedName>
        <fullName evidence="2">NAD(P)/FAD-dependent oxidoreductase</fullName>
    </submittedName>
</protein>
<dbReference type="NCBIfam" id="NF005548">
    <property type="entry name" value="PRK07208.1-4"/>
    <property type="match status" value="1"/>
</dbReference>
<evidence type="ECO:0000313" key="2">
    <source>
        <dbReference type="EMBL" id="MBO9204606.1"/>
    </source>
</evidence>
<dbReference type="PANTHER" id="PTHR21197:SF0">
    <property type="entry name" value="UDP-GALACTOPYRANOSE MUTASE"/>
    <property type="match status" value="1"/>
</dbReference>
<dbReference type="Proteomes" id="UP000677244">
    <property type="component" value="Unassembled WGS sequence"/>
</dbReference>
<keyword evidence="3" id="KW-1185">Reference proteome</keyword>
<feature type="compositionally biased region" description="Basic and acidic residues" evidence="1">
    <location>
        <begin position="515"/>
        <end position="528"/>
    </location>
</feature>